<feature type="signal peptide" evidence="2">
    <location>
        <begin position="1"/>
        <end position="19"/>
    </location>
</feature>
<dbReference type="AlphaFoldDB" id="A0A2S5BI13"/>
<keyword evidence="2" id="KW-0732">Signal</keyword>
<proteinExistence type="predicted"/>
<comment type="caution">
    <text evidence="3">The sequence shown here is derived from an EMBL/GenBank/DDBJ whole genome shotgun (WGS) entry which is preliminary data.</text>
</comment>
<evidence type="ECO:0000256" key="1">
    <source>
        <dbReference type="SAM" id="MobiDB-lite"/>
    </source>
</evidence>
<name>A0A2S5BI13_9BASI</name>
<accession>A0A2S5BI13</accession>
<protein>
    <submittedName>
        <fullName evidence="3">Uncharacterized protein</fullName>
    </submittedName>
</protein>
<keyword evidence="4" id="KW-1185">Reference proteome</keyword>
<sequence>MHLAALASGVLLLEHIVSGAPISQTSALAVQAQDSQAFHAKDFATVAAAAAAANDPLADALQNKLSILNKQLTQTAQPKPTTVTSPGPNVFLQTIHVKNVKPTAKTAPSPTVKPLQNPKQHAPAE</sequence>
<feature type="chain" id="PRO_5015567151" evidence="2">
    <location>
        <begin position="20"/>
        <end position="125"/>
    </location>
</feature>
<evidence type="ECO:0000313" key="3">
    <source>
        <dbReference type="EMBL" id="POY76410.1"/>
    </source>
</evidence>
<dbReference type="EMBL" id="PJQD01000005">
    <property type="protein sequence ID" value="POY76410.1"/>
    <property type="molecule type" value="Genomic_DNA"/>
</dbReference>
<reference evidence="3 4" key="1">
    <citation type="journal article" date="2018" name="Front. Microbiol.">
        <title>Prospects for Fungal Bioremediation of Acidic Radioactive Waste Sites: Characterization and Genome Sequence of Rhodotorula taiwanensis MD1149.</title>
        <authorList>
            <person name="Tkavc R."/>
            <person name="Matrosova V.Y."/>
            <person name="Grichenko O.E."/>
            <person name="Gostincar C."/>
            <person name="Volpe R.P."/>
            <person name="Klimenkova P."/>
            <person name="Gaidamakova E.K."/>
            <person name="Zhou C.E."/>
            <person name="Stewart B.J."/>
            <person name="Lyman M.G."/>
            <person name="Malfatti S.A."/>
            <person name="Rubinfeld B."/>
            <person name="Courtot M."/>
            <person name="Singh J."/>
            <person name="Dalgard C.L."/>
            <person name="Hamilton T."/>
            <person name="Frey K.G."/>
            <person name="Gunde-Cimerman N."/>
            <person name="Dugan L."/>
            <person name="Daly M.J."/>
        </authorList>
    </citation>
    <scope>NUCLEOTIDE SEQUENCE [LARGE SCALE GENOMIC DNA]</scope>
    <source>
        <strain evidence="3 4">MD1149</strain>
    </source>
</reference>
<feature type="region of interest" description="Disordered" evidence="1">
    <location>
        <begin position="101"/>
        <end position="125"/>
    </location>
</feature>
<gene>
    <name evidence="3" type="ORF">BMF94_0608</name>
</gene>
<organism evidence="3 4">
    <name type="scientific">Rhodotorula taiwanensis</name>
    <dbReference type="NCBI Taxonomy" id="741276"/>
    <lineage>
        <taxon>Eukaryota</taxon>
        <taxon>Fungi</taxon>
        <taxon>Dikarya</taxon>
        <taxon>Basidiomycota</taxon>
        <taxon>Pucciniomycotina</taxon>
        <taxon>Microbotryomycetes</taxon>
        <taxon>Sporidiobolales</taxon>
        <taxon>Sporidiobolaceae</taxon>
        <taxon>Rhodotorula</taxon>
    </lineage>
</organism>
<evidence type="ECO:0000313" key="4">
    <source>
        <dbReference type="Proteomes" id="UP000237144"/>
    </source>
</evidence>
<evidence type="ECO:0000256" key="2">
    <source>
        <dbReference type="SAM" id="SignalP"/>
    </source>
</evidence>
<dbReference type="Proteomes" id="UP000237144">
    <property type="component" value="Unassembled WGS sequence"/>
</dbReference>